<dbReference type="AlphaFoldDB" id="A0AA37TC47"/>
<feature type="transmembrane region" description="Helical" evidence="1">
    <location>
        <begin position="15"/>
        <end position="37"/>
    </location>
</feature>
<organism evidence="2 3">
    <name type="scientific">Marinibactrum halimedae</name>
    <dbReference type="NCBI Taxonomy" id="1444977"/>
    <lineage>
        <taxon>Bacteria</taxon>
        <taxon>Pseudomonadati</taxon>
        <taxon>Pseudomonadota</taxon>
        <taxon>Gammaproteobacteria</taxon>
        <taxon>Cellvibrionales</taxon>
        <taxon>Cellvibrionaceae</taxon>
        <taxon>Marinibactrum</taxon>
    </lineage>
</organism>
<evidence type="ECO:0000313" key="3">
    <source>
        <dbReference type="Proteomes" id="UP001156870"/>
    </source>
</evidence>
<dbReference type="RefSeq" id="WP_232595778.1">
    <property type="nucleotide sequence ID" value="NZ_BSPD01000051.1"/>
</dbReference>
<gene>
    <name evidence="2" type="ORF">GCM10007877_21430</name>
</gene>
<comment type="caution">
    <text evidence="2">The sequence shown here is derived from an EMBL/GenBank/DDBJ whole genome shotgun (WGS) entry which is preliminary data.</text>
</comment>
<evidence type="ECO:0000256" key="1">
    <source>
        <dbReference type="SAM" id="Phobius"/>
    </source>
</evidence>
<accession>A0AA37TC47</accession>
<feature type="transmembrane region" description="Helical" evidence="1">
    <location>
        <begin position="49"/>
        <end position="72"/>
    </location>
</feature>
<dbReference type="EMBL" id="BSPD01000051">
    <property type="protein sequence ID" value="GLS26427.1"/>
    <property type="molecule type" value="Genomic_DNA"/>
</dbReference>
<name>A0AA37TC47_9GAMM</name>
<keyword evidence="1" id="KW-1133">Transmembrane helix</keyword>
<keyword evidence="3" id="KW-1185">Reference proteome</keyword>
<keyword evidence="1" id="KW-0812">Transmembrane</keyword>
<sequence>MKLRLPKSRTLKTDLSVITFITTLLYIKIEVIFRLLLGNSFDSPASEVGLSLIFGYIFGFILFYAVLISLAIKLGRYIAAKVFGLKTGVDFIEVDL</sequence>
<dbReference type="Proteomes" id="UP001156870">
    <property type="component" value="Unassembled WGS sequence"/>
</dbReference>
<evidence type="ECO:0000313" key="2">
    <source>
        <dbReference type="EMBL" id="GLS26427.1"/>
    </source>
</evidence>
<keyword evidence="1" id="KW-0472">Membrane</keyword>
<protein>
    <submittedName>
        <fullName evidence="2">Uncharacterized protein</fullName>
    </submittedName>
</protein>
<reference evidence="2 3" key="1">
    <citation type="journal article" date="2014" name="Int. J. Syst. Evol. Microbiol.">
        <title>Complete genome sequence of Corynebacterium casei LMG S-19264T (=DSM 44701T), isolated from a smear-ripened cheese.</title>
        <authorList>
            <consortium name="US DOE Joint Genome Institute (JGI-PGF)"/>
            <person name="Walter F."/>
            <person name="Albersmeier A."/>
            <person name="Kalinowski J."/>
            <person name="Ruckert C."/>
        </authorList>
    </citation>
    <scope>NUCLEOTIDE SEQUENCE [LARGE SCALE GENOMIC DNA]</scope>
    <source>
        <strain evidence="2 3">NBRC 110095</strain>
    </source>
</reference>
<proteinExistence type="predicted"/>